<dbReference type="SUPFAM" id="SSF53850">
    <property type="entry name" value="Periplasmic binding protein-like II"/>
    <property type="match status" value="1"/>
</dbReference>
<keyword evidence="1" id="KW-1003">Cell membrane</keyword>
<dbReference type="RefSeq" id="WP_040375148.1">
    <property type="nucleotide sequence ID" value="NZ_CP068053.1"/>
</dbReference>
<evidence type="ECO:0000256" key="3">
    <source>
        <dbReference type="ARBA" id="ARBA00023136"/>
    </source>
</evidence>
<dbReference type="KEGG" id="ppsr:I6J18_05880"/>
<evidence type="ECO:0000256" key="6">
    <source>
        <dbReference type="SAM" id="SignalP"/>
    </source>
</evidence>
<keyword evidence="5" id="KW-0449">Lipoprotein</keyword>
<dbReference type="PROSITE" id="PS51257">
    <property type="entry name" value="PROKAR_LIPOPROTEIN"/>
    <property type="match status" value="1"/>
</dbReference>
<feature type="signal peptide" evidence="6">
    <location>
        <begin position="1"/>
        <end position="18"/>
    </location>
</feature>
<evidence type="ECO:0000256" key="2">
    <source>
        <dbReference type="ARBA" id="ARBA00022729"/>
    </source>
</evidence>
<dbReference type="EMBL" id="CP068053">
    <property type="protein sequence ID" value="QQT01396.1"/>
    <property type="molecule type" value="Genomic_DNA"/>
</dbReference>
<accession>A0A974NPD1</accession>
<gene>
    <name evidence="7" type="ORF">I6J18_05880</name>
</gene>
<dbReference type="Pfam" id="PF01547">
    <property type="entry name" value="SBP_bac_1"/>
    <property type="match status" value="1"/>
</dbReference>
<dbReference type="AlphaFoldDB" id="A0A974NPD1"/>
<feature type="chain" id="PRO_5038963226" evidence="6">
    <location>
        <begin position="19"/>
        <end position="485"/>
    </location>
</feature>
<dbReference type="PANTHER" id="PTHR43649:SF33">
    <property type="entry name" value="POLYGALACTURONAN_RHAMNOGALACTURONAN-BINDING PROTEIN YTCQ"/>
    <property type="match status" value="1"/>
</dbReference>
<evidence type="ECO:0000256" key="5">
    <source>
        <dbReference type="ARBA" id="ARBA00023288"/>
    </source>
</evidence>
<sequence>MKKLALFMFTLLLILSMAACSDKTAKENEHDSGGTKTIRVVYKDEGPSNPVAKTYYANLEKALKKDEKLDVKFELVEMPQGTYSEKLNLLLLSGDIPDLIYFQGGDQQMVEQQLLEDLTPYIEKSTYIKEILGTHNLERMKNYPYLLWIKPLDSKTPVIRKDWLEQTASSKELMENPTVDNYYTFFKELVAQSSEGKPKYAITTAGDIGELDYLFEMAFGINQTWLKNGTEYEYSKVSTKEKEKLAFYNKLYKEGLLDPQYLTKQWDTKEKAFYDGETAVIVGTNGKVVDIYNGKMKQVNGDNAEVSVLPPAKGEFQGYAPTDITKESRGLAISSQSKNKDTVFKILDYLASPKGQMFDRIGFEGEHYQVTDSGIELNEKYYNEWYARYWEPEEFTTEKPLKTPLLSEPAEKSRELANEFYSEDNLFLIPEELVSKWDAMENLYKEYATDIITGKQPIGNFDKFVSEWKKAGGDEVTEYANKNIK</sequence>
<evidence type="ECO:0000313" key="7">
    <source>
        <dbReference type="EMBL" id="QQT01396.1"/>
    </source>
</evidence>
<organism evidence="7 8">
    <name type="scientific">Peribacillus psychrosaccharolyticus</name>
    <name type="common">Bacillus psychrosaccharolyticus</name>
    <dbReference type="NCBI Taxonomy" id="1407"/>
    <lineage>
        <taxon>Bacteria</taxon>
        <taxon>Bacillati</taxon>
        <taxon>Bacillota</taxon>
        <taxon>Bacilli</taxon>
        <taxon>Bacillales</taxon>
        <taxon>Bacillaceae</taxon>
        <taxon>Peribacillus</taxon>
    </lineage>
</organism>
<dbReference type="PANTHER" id="PTHR43649">
    <property type="entry name" value="ARABINOSE-BINDING PROTEIN-RELATED"/>
    <property type="match status" value="1"/>
</dbReference>
<name>A0A974NPD1_PERPY</name>
<keyword evidence="3" id="KW-0472">Membrane</keyword>
<keyword evidence="8" id="KW-1185">Reference proteome</keyword>
<dbReference type="InterPro" id="IPR050490">
    <property type="entry name" value="Bact_solute-bd_prot1"/>
</dbReference>
<evidence type="ECO:0000313" key="8">
    <source>
        <dbReference type="Proteomes" id="UP000595254"/>
    </source>
</evidence>
<evidence type="ECO:0000256" key="1">
    <source>
        <dbReference type="ARBA" id="ARBA00022475"/>
    </source>
</evidence>
<proteinExistence type="predicted"/>
<dbReference type="Gene3D" id="3.40.190.10">
    <property type="entry name" value="Periplasmic binding protein-like II"/>
    <property type="match status" value="2"/>
</dbReference>
<keyword evidence="2 6" id="KW-0732">Signal</keyword>
<evidence type="ECO:0000256" key="4">
    <source>
        <dbReference type="ARBA" id="ARBA00023139"/>
    </source>
</evidence>
<protein>
    <submittedName>
        <fullName evidence="7">Extracellular solute-binding protein</fullName>
    </submittedName>
</protein>
<keyword evidence="4" id="KW-0564">Palmitate</keyword>
<dbReference type="InterPro" id="IPR006059">
    <property type="entry name" value="SBP"/>
</dbReference>
<reference evidence="7 8" key="1">
    <citation type="submission" date="2021-01" db="EMBL/GenBank/DDBJ databases">
        <title>FDA dAtabase for Regulatory Grade micrObial Sequences (FDA-ARGOS): Supporting development and validation of Infectious Disease Dx tests.</title>
        <authorList>
            <person name="Nelson B."/>
            <person name="Plummer A."/>
            <person name="Tallon L."/>
            <person name="Sadzewicz L."/>
            <person name="Zhao X."/>
            <person name="Boylan J."/>
            <person name="Ott S."/>
            <person name="Bowen H."/>
            <person name="Vavikolanu K."/>
            <person name="Mehta A."/>
            <person name="Aluvathingal J."/>
            <person name="Nadendla S."/>
            <person name="Myers T."/>
            <person name="Yan Y."/>
            <person name="Sichtig H."/>
        </authorList>
    </citation>
    <scope>NUCLEOTIDE SEQUENCE [LARGE SCALE GENOMIC DNA]</scope>
    <source>
        <strain evidence="7 8">FDAARGOS_1161</strain>
    </source>
</reference>
<dbReference type="Proteomes" id="UP000595254">
    <property type="component" value="Chromosome"/>
</dbReference>